<organism evidence="3">
    <name type="scientific">hydrocarbon metagenome</name>
    <dbReference type="NCBI Taxonomy" id="938273"/>
    <lineage>
        <taxon>unclassified sequences</taxon>
        <taxon>metagenomes</taxon>
        <taxon>ecological metagenomes</taxon>
    </lineage>
</organism>
<keyword evidence="1" id="KW-0812">Transmembrane</keyword>
<feature type="transmembrane region" description="Helical" evidence="1">
    <location>
        <begin position="290"/>
        <end position="311"/>
    </location>
</feature>
<dbReference type="Pfam" id="PF13649">
    <property type="entry name" value="Methyltransf_25"/>
    <property type="match status" value="1"/>
</dbReference>
<feature type="transmembrane region" description="Helical" evidence="1">
    <location>
        <begin position="266"/>
        <end position="284"/>
    </location>
</feature>
<dbReference type="Gene3D" id="1.20.1640.10">
    <property type="entry name" value="Multidrug efflux transporter AcrB transmembrane domain"/>
    <property type="match status" value="1"/>
</dbReference>
<protein>
    <recommendedName>
        <fullName evidence="2">Methyltransferase domain-containing protein</fullName>
    </recommendedName>
</protein>
<feature type="transmembrane region" description="Helical" evidence="1">
    <location>
        <begin position="318"/>
        <end position="339"/>
    </location>
</feature>
<feature type="transmembrane region" description="Helical" evidence="1">
    <location>
        <begin position="745"/>
        <end position="764"/>
    </location>
</feature>
<keyword evidence="1" id="KW-1133">Transmembrane helix</keyword>
<proteinExistence type="predicted"/>
<evidence type="ECO:0000313" key="3">
    <source>
        <dbReference type="EMBL" id="KUG23244.1"/>
    </source>
</evidence>
<reference evidence="3" key="1">
    <citation type="journal article" date="2015" name="Proc. Natl. Acad. Sci. U.S.A.">
        <title>Networks of energetic and metabolic interactions define dynamics in microbial communities.</title>
        <authorList>
            <person name="Embree M."/>
            <person name="Liu J.K."/>
            <person name="Al-Bassam M.M."/>
            <person name="Zengler K."/>
        </authorList>
    </citation>
    <scope>NUCLEOTIDE SEQUENCE</scope>
</reference>
<evidence type="ECO:0000259" key="2">
    <source>
        <dbReference type="Pfam" id="PF13649"/>
    </source>
</evidence>
<dbReference type="Gene3D" id="3.40.50.150">
    <property type="entry name" value="Vaccinia Virus protein VP39"/>
    <property type="match status" value="1"/>
</dbReference>
<dbReference type="InterPro" id="IPR050545">
    <property type="entry name" value="Mycobact_MmpL"/>
</dbReference>
<comment type="caution">
    <text evidence="3">The sequence shown here is derived from an EMBL/GenBank/DDBJ whole genome shotgun (WGS) entry which is preliminary data.</text>
</comment>
<dbReference type="EMBL" id="LNQE01000914">
    <property type="protein sequence ID" value="KUG23244.1"/>
    <property type="molecule type" value="Genomic_DNA"/>
</dbReference>
<dbReference type="PANTHER" id="PTHR33406">
    <property type="entry name" value="MEMBRANE PROTEIN MJ1562-RELATED"/>
    <property type="match status" value="1"/>
</dbReference>
<evidence type="ECO:0000256" key="1">
    <source>
        <dbReference type="SAM" id="Phobius"/>
    </source>
</evidence>
<dbReference type="SUPFAM" id="SSF82866">
    <property type="entry name" value="Multidrug efflux transporter AcrB transmembrane domain"/>
    <property type="match status" value="2"/>
</dbReference>
<dbReference type="GO" id="GO:0005886">
    <property type="term" value="C:plasma membrane"/>
    <property type="evidence" value="ECO:0007669"/>
    <property type="project" value="TreeGrafter"/>
</dbReference>
<dbReference type="AlphaFoldDB" id="A0A0W8FQU1"/>
<feature type="transmembrane region" description="Helical" evidence="1">
    <location>
        <begin position="380"/>
        <end position="403"/>
    </location>
</feature>
<feature type="transmembrane region" description="Helical" evidence="1">
    <location>
        <begin position="707"/>
        <end position="725"/>
    </location>
</feature>
<keyword evidence="1" id="KW-0472">Membrane</keyword>
<dbReference type="CDD" id="cd02440">
    <property type="entry name" value="AdoMet_MTases"/>
    <property type="match status" value="1"/>
</dbReference>
<dbReference type="InterPro" id="IPR029063">
    <property type="entry name" value="SAM-dependent_MTases_sf"/>
</dbReference>
<sequence>MSLRKYPIKWSIVFAVALIMAGLFYWESRNLQIETDILASMPHDDPVLVDARLIIEHLPSQDKVFINLGKSSPGRDELVAMAQTLSEKLNRSGLFAKVGIGDDAQNFPELIAHVNDNLPSLLPAAELEQKIAPLLTPEKIREAIRQNLESLEQLEGIGHAQMIAKDPLNFAGVILSRMSALLPANKAQFYRGHLISEDGKNVLIIAAIKGSGTDTQKAARITRLLQDCQTELDANTNTGNRYTLTSAGAYRIALDNETIAKRDVRLAIFLTTLGIALLLIFVFPRPLVGLLALLPSMAGAIAALFVCSFIFKSMSLLAIGFGGAIMAFTIDMGITYLLFLDQPHVTYGKNVSREIWPAELLGVLTTVGAFSLLLISDFKILAEIGVFSALGAAFVLGFVHYVLPKTIPFMPPAKRETNRFLKSAINNIAAPANWKLIAAIAFGLIMLFFARPVFNVDMNAMNSMSEETISSGENMQKVWGDFSGRSYVFLEAPDLLHLQQKNDALMNLLADDVRQGKLSPVFLPSVLFPSPDTARSNFAAWRAFWNKERVAALKRDLDAAAREFGFTPDAFAPFWQIINHENPAVFEIPEKYFDMLGISRDAEGLTQLSLITAGKNYDAGDFFERISRSGLAKIFDGNLFNERLSDFLKTLFLEIALIISIGLALVIFLYFLDWRLSLAALAPIVFALIATLGTLKIIGHPVDIPGIMLWVVIMGMGIDYAIYYICMYQRHPDTRSAAMQNIRLAMFLAAFTTLIGFGVLAIASHSLLRSIGLVSLLGIFYSLIGSFFILPVLMENIFAPVQYPAGKPEAGSREHVRRTILRYRHLPAYPRIFARMKMTIDPMFRELHQYVKNPRRILDIGCGFAVPATWLLEIYPQAQVYGIEPDEERVLIASHVIGHRGKVEAGCSPDLPEVEGEADYVLMLDMLHFLDDRQAEIAFQRIYGKLTPEGALVLRATIPSGRPNPWRRWIEVIRLTATRTPNRFRPEQEIVDLMENANFTVKVFSSDYKGIEEKWFVGKKR</sequence>
<dbReference type="PANTHER" id="PTHR33406:SF13">
    <property type="entry name" value="MEMBRANE PROTEIN YDFJ"/>
    <property type="match status" value="1"/>
</dbReference>
<feature type="transmembrane region" description="Helical" evidence="1">
    <location>
        <begin position="651"/>
        <end position="672"/>
    </location>
</feature>
<feature type="transmembrane region" description="Helical" evidence="1">
    <location>
        <begin position="355"/>
        <end position="375"/>
    </location>
</feature>
<name>A0A0W8FQU1_9ZZZZ</name>
<feature type="transmembrane region" description="Helical" evidence="1">
    <location>
        <begin position="678"/>
        <end position="695"/>
    </location>
</feature>
<feature type="transmembrane region" description="Helical" evidence="1">
    <location>
        <begin position="771"/>
        <end position="794"/>
    </location>
</feature>
<accession>A0A0W8FQU1</accession>
<dbReference type="SUPFAM" id="SSF53335">
    <property type="entry name" value="S-adenosyl-L-methionine-dependent methyltransferases"/>
    <property type="match status" value="1"/>
</dbReference>
<dbReference type="InterPro" id="IPR041698">
    <property type="entry name" value="Methyltransf_25"/>
</dbReference>
<gene>
    <name evidence="3" type="ORF">ASZ90_006905</name>
</gene>
<feature type="transmembrane region" description="Helical" evidence="1">
    <location>
        <begin position="436"/>
        <end position="454"/>
    </location>
</feature>
<feature type="transmembrane region" description="Helical" evidence="1">
    <location>
        <begin position="6"/>
        <end position="26"/>
    </location>
</feature>
<feature type="domain" description="Methyltransferase" evidence="2">
    <location>
        <begin position="857"/>
        <end position="950"/>
    </location>
</feature>